<dbReference type="SUPFAM" id="SSF56672">
    <property type="entry name" value="DNA/RNA polymerases"/>
    <property type="match status" value="1"/>
</dbReference>
<gene>
    <name evidence="2" type="ORF">L3X38_013361</name>
</gene>
<dbReference type="InterPro" id="IPR013103">
    <property type="entry name" value="RVT_2"/>
</dbReference>
<dbReference type="InterPro" id="IPR043502">
    <property type="entry name" value="DNA/RNA_pol_sf"/>
</dbReference>
<name>A0AAD4WMR4_PRUDU</name>
<sequence length="138" mass="15849">MDSELAALATNHTWTLTPLSSCKFPIDCKWVYKIKHCADVSIERYKARLVAKGFTQTERLDYHETFSPTAKMITVHCLLAVAASQHWFIHQLDVHNAFLHGDLHEEIYMSPLLGLQRQGENLLCRLHKSLYGLKQASR</sequence>
<organism evidence="2 3">
    <name type="scientific">Prunus dulcis</name>
    <name type="common">Almond</name>
    <name type="synonym">Amygdalus dulcis</name>
    <dbReference type="NCBI Taxonomy" id="3755"/>
    <lineage>
        <taxon>Eukaryota</taxon>
        <taxon>Viridiplantae</taxon>
        <taxon>Streptophyta</taxon>
        <taxon>Embryophyta</taxon>
        <taxon>Tracheophyta</taxon>
        <taxon>Spermatophyta</taxon>
        <taxon>Magnoliopsida</taxon>
        <taxon>eudicotyledons</taxon>
        <taxon>Gunneridae</taxon>
        <taxon>Pentapetalae</taxon>
        <taxon>rosids</taxon>
        <taxon>fabids</taxon>
        <taxon>Rosales</taxon>
        <taxon>Rosaceae</taxon>
        <taxon>Amygdaloideae</taxon>
        <taxon>Amygdaleae</taxon>
        <taxon>Prunus</taxon>
    </lineage>
</organism>
<proteinExistence type="predicted"/>
<dbReference type="EMBL" id="JAJFAZ020000002">
    <property type="protein sequence ID" value="KAI5345484.1"/>
    <property type="molecule type" value="Genomic_DNA"/>
</dbReference>
<dbReference type="AlphaFoldDB" id="A0AAD4WMR4"/>
<comment type="caution">
    <text evidence="2">The sequence shown here is derived from an EMBL/GenBank/DDBJ whole genome shotgun (WGS) entry which is preliminary data.</text>
</comment>
<dbReference type="Proteomes" id="UP001054821">
    <property type="component" value="Chromosome 2"/>
</dbReference>
<evidence type="ECO:0000313" key="2">
    <source>
        <dbReference type="EMBL" id="KAI5345484.1"/>
    </source>
</evidence>
<accession>A0AAD4WMR4</accession>
<keyword evidence="3" id="KW-1185">Reference proteome</keyword>
<feature type="domain" description="Reverse transcriptase Ty1/copia-type" evidence="1">
    <location>
        <begin position="11"/>
        <end position="137"/>
    </location>
</feature>
<evidence type="ECO:0000259" key="1">
    <source>
        <dbReference type="Pfam" id="PF07727"/>
    </source>
</evidence>
<protein>
    <recommendedName>
        <fullName evidence="1">Reverse transcriptase Ty1/copia-type domain-containing protein</fullName>
    </recommendedName>
</protein>
<evidence type="ECO:0000313" key="3">
    <source>
        <dbReference type="Proteomes" id="UP001054821"/>
    </source>
</evidence>
<dbReference type="Pfam" id="PF07727">
    <property type="entry name" value="RVT_2"/>
    <property type="match status" value="1"/>
</dbReference>
<reference evidence="2 3" key="1">
    <citation type="journal article" date="2022" name="G3 (Bethesda)">
        <title>Whole-genome sequence and methylome profiling of the almond [Prunus dulcis (Mill.) D.A. Webb] cultivar 'Nonpareil'.</title>
        <authorList>
            <person name="D'Amico-Willman K.M."/>
            <person name="Ouma W.Z."/>
            <person name="Meulia T."/>
            <person name="Sideli G.M."/>
            <person name="Gradziel T.M."/>
            <person name="Fresnedo-Ramirez J."/>
        </authorList>
    </citation>
    <scope>NUCLEOTIDE SEQUENCE [LARGE SCALE GENOMIC DNA]</scope>
    <source>
        <strain evidence="2">Clone GOH B32 T37-40</strain>
    </source>
</reference>